<feature type="compositionally biased region" description="Basic and acidic residues" evidence="1">
    <location>
        <begin position="59"/>
        <end position="68"/>
    </location>
</feature>
<feature type="region of interest" description="Disordered" evidence="1">
    <location>
        <begin position="1"/>
        <end position="128"/>
    </location>
</feature>
<proteinExistence type="predicted"/>
<feature type="compositionally biased region" description="Basic and acidic residues" evidence="1">
    <location>
        <begin position="114"/>
        <end position="128"/>
    </location>
</feature>
<reference evidence="2 3" key="1">
    <citation type="submission" date="2020-08" db="EMBL/GenBank/DDBJ databases">
        <authorList>
            <person name="Koutsovoulos G."/>
            <person name="Danchin GJ E."/>
        </authorList>
    </citation>
    <scope>NUCLEOTIDE SEQUENCE [LARGE SCALE GENOMIC DNA]</scope>
</reference>
<sequence length="128" mass="14731">MCFCRRKAKKAETCPTKERVKSPHSPKSVPDDKKKRSPSTTPARIIKRSLSPPPPPKQQKKEQQQKKPIDKRKNKQKKKKVKNNQQQQQQKPVETARTLRSSTPTSDSLLLSKKVSEDHLEHVSFKGK</sequence>
<evidence type="ECO:0000313" key="3">
    <source>
        <dbReference type="Proteomes" id="UP000580250"/>
    </source>
</evidence>
<feature type="compositionally biased region" description="Low complexity" evidence="1">
    <location>
        <begin position="98"/>
        <end position="112"/>
    </location>
</feature>
<feature type="compositionally biased region" description="Basic and acidic residues" evidence="1">
    <location>
        <begin position="10"/>
        <end position="21"/>
    </location>
</feature>
<dbReference type="AlphaFoldDB" id="A0A6V7Y0I6"/>
<gene>
    <name evidence="2" type="ORF">MENT_LOCUS58928</name>
</gene>
<protein>
    <submittedName>
        <fullName evidence="2">Uncharacterized protein</fullName>
    </submittedName>
</protein>
<organism evidence="2 3">
    <name type="scientific">Meloidogyne enterolobii</name>
    <name type="common">Root-knot nematode worm</name>
    <name type="synonym">Meloidogyne mayaguensis</name>
    <dbReference type="NCBI Taxonomy" id="390850"/>
    <lineage>
        <taxon>Eukaryota</taxon>
        <taxon>Metazoa</taxon>
        <taxon>Ecdysozoa</taxon>
        <taxon>Nematoda</taxon>
        <taxon>Chromadorea</taxon>
        <taxon>Rhabditida</taxon>
        <taxon>Tylenchina</taxon>
        <taxon>Tylenchomorpha</taxon>
        <taxon>Tylenchoidea</taxon>
        <taxon>Meloidogynidae</taxon>
        <taxon>Meloidogyninae</taxon>
        <taxon>Meloidogyne</taxon>
    </lineage>
</organism>
<comment type="caution">
    <text evidence="2">The sequence shown here is derived from an EMBL/GenBank/DDBJ whole genome shotgun (WGS) entry which is preliminary data.</text>
</comment>
<evidence type="ECO:0000256" key="1">
    <source>
        <dbReference type="SAM" id="MobiDB-lite"/>
    </source>
</evidence>
<feature type="compositionally biased region" description="Basic residues" evidence="1">
    <location>
        <begin position="69"/>
        <end position="82"/>
    </location>
</feature>
<name>A0A6V7Y0I6_MELEN</name>
<accession>A0A6V7Y0I6</accession>
<evidence type="ECO:0000313" key="2">
    <source>
        <dbReference type="EMBL" id="CAD2205130.1"/>
    </source>
</evidence>
<dbReference type="Proteomes" id="UP000580250">
    <property type="component" value="Unassembled WGS sequence"/>
</dbReference>
<dbReference type="EMBL" id="CAJEWN010002752">
    <property type="protein sequence ID" value="CAD2205130.1"/>
    <property type="molecule type" value="Genomic_DNA"/>
</dbReference>